<evidence type="ECO:0000256" key="2">
    <source>
        <dbReference type="ARBA" id="ARBA00009347"/>
    </source>
</evidence>
<evidence type="ECO:0000256" key="5">
    <source>
        <dbReference type="ARBA" id="ARBA00023002"/>
    </source>
</evidence>
<dbReference type="SUPFAM" id="SSF47203">
    <property type="entry name" value="Acyl-CoA dehydrogenase C-terminal domain-like"/>
    <property type="match status" value="1"/>
</dbReference>
<evidence type="ECO:0000256" key="4">
    <source>
        <dbReference type="ARBA" id="ARBA00022827"/>
    </source>
</evidence>
<dbReference type="InterPro" id="IPR009100">
    <property type="entry name" value="AcylCoA_DH/oxidase_NM_dom_sf"/>
</dbReference>
<dbReference type="Pfam" id="PF00441">
    <property type="entry name" value="Acyl-CoA_dh_1"/>
    <property type="match status" value="1"/>
</dbReference>
<keyword evidence="4" id="KW-0274">FAD</keyword>
<name>A0ABQ1IAR5_9PROT</name>
<dbReference type="InterPro" id="IPR037069">
    <property type="entry name" value="AcylCoA_DH/ox_N_sf"/>
</dbReference>
<dbReference type="EMBL" id="BMDZ01000004">
    <property type="protein sequence ID" value="GGB27744.1"/>
    <property type="molecule type" value="Genomic_DNA"/>
</dbReference>
<comment type="cofactor">
    <cofactor evidence="1">
        <name>FAD</name>
        <dbReference type="ChEBI" id="CHEBI:57692"/>
    </cofactor>
</comment>
<protein>
    <recommendedName>
        <fullName evidence="6">Acyl-CoA dehydrogenase/oxidase C-terminal domain-containing protein</fullName>
    </recommendedName>
</protein>
<dbReference type="PANTHER" id="PTHR43884">
    <property type="entry name" value="ACYL-COA DEHYDROGENASE"/>
    <property type="match status" value="1"/>
</dbReference>
<evidence type="ECO:0000313" key="8">
    <source>
        <dbReference type="Proteomes" id="UP000603352"/>
    </source>
</evidence>
<comment type="similarity">
    <text evidence="2">Belongs to the acyl-CoA dehydrogenase family.</text>
</comment>
<keyword evidence="5" id="KW-0560">Oxidoreductase</keyword>
<dbReference type="Gene3D" id="2.40.110.10">
    <property type="entry name" value="Butyryl-CoA Dehydrogenase, subunit A, domain 2"/>
    <property type="match status" value="1"/>
</dbReference>
<evidence type="ECO:0000256" key="3">
    <source>
        <dbReference type="ARBA" id="ARBA00022630"/>
    </source>
</evidence>
<sequence length="374" mass="38321">MGARMFLPNQTEDHRLMIATLERVMAAAGDVVTRRAGVSADTPSRLTAWPALLEAGAPAMAFGEAQGGCGGGPADIAAMQMALARFLPVEPLLTAAVSCGRILAAAGAAGAIEAMLDGAMIPALAHTEGFDPWQPPRLAATATATGWRLTGRKPAVRHGDVASHVLVTGRDALAGTVILLCPLTAPGIERTALRLIDGAGAADLVFIDTALPASAALLQGAAADAAIHDALDWTLAGLAVEAAALARAATDATIAYLGIREQFGRPLATFQALQHRAADMEIAATEAAAMAAAAITALDLPPKPDREQTILAASLATDTAARHCAHEAVQLHGGMGVSDELVVSHYLRRVAAIRGQAGTHDARAARLLELEART</sequence>
<accession>A0ABQ1IAR5</accession>
<dbReference type="InterPro" id="IPR036250">
    <property type="entry name" value="AcylCo_DH-like_C"/>
</dbReference>
<evidence type="ECO:0000256" key="1">
    <source>
        <dbReference type="ARBA" id="ARBA00001974"/>
    </source>
</evidence>
<gene>
    <name evidence="7" type="ORF">GCM10011505_06320</name>
</gene>
<feature type="domain" description="Acyl-CoA dehydrogenase/oxidase C-terminal" evidence="6">
    <location>
        <begin position="228"/>
        <end position="361"/>
    </location>
</feature>
<dbReference type="Proteomes" id="UP000603352">
    <property type="component" value="Unassembled WGS sequence"/>
</dbReference>
<organism evidence="7 8">
    <name type="scientific">Tistrella bauzanensis</name>
    <dbReference type="NCBI Taxonomy" id="657419"/>
    <lineage>
        <taxon>Bacteria</taxon>
        <taxon>Pseudomonadati</taxon>
        <taxon>Pseudomonadota</taxon>
        <taxon>Alphaproteobacteria</taxon>
        <taxon>Geminicoccales</taxon>
        <taxon>Geminicoccaceae</taxon>
        <taxon>Tistrella</taxon>
    </lineage>
</organism>
<dbReference type="InterPro" id="IPR009075">
    <property type="entry name" value="AcylCo_DH/oxidase_C"/>
</dbReference>
<dbReference type="SUPFAM" id="SSF56645">
    <property type="entry name" value="Acyl-CoA dehydrogenase NM domain-like"/>
    <property type="match status" value="1"/>
</dbReference>
<keyword evidence="3" id="KW-0285">Flavoprotein</keyword>
<evidence type="ECO:0000313" key="7">
    <source>
        <dbReference type="EMBL" id="GGB27744.1"/>
    </source>
</evidence>
<keyword evidence="8" id="KW-1185">Reference proteome</keyword>
<reference evidence="8" key="1">
    <citation type="journal article" date="2019" name="Int. J. Syst. Evol. Microbiol.">
        <title>The Global Catalogue of Microorganisms (GCM) 10K type strain sequencing project: providing services to taxonomists for standard genome sequencing and annotation.</title>
        <authorList>
            <consortium name="The Broad Institute Genomics Platform"/>
            <consortium name="The Broad Institute Genome Sequencing Center for Infectious Disease"/>
            <person name="Wu L."/>
            <person name="Ma J."/>
        </authorList>
    </citation>
    <scope>NUCLEOTIDE SEQUENCE [LARGE SCALE GENOMIC DNA]</scope>
    <source>
        <strain evidence="8">CGMCC 1.10188</strain>
    </source>
</reference>
<dbReference type="Gene3D" id="1.20.140.10">
    <property type="entry name" value="Butyryl-CoA Dehydrogenase, subunit A, domain 3"/>
    <property type="match status" value="1"/>
</dbReference>
<dbReference type="InterPro" id="IPR046373">
    <property type="entry name" value="Acyl-CoA_Oxase/DH_mid-dom_sf"/>
</dbReference>
<comment type="caution">
    <text evidence="7">The sequence shown here is derived from an EMBL/GenBank/DDBJ whole genome shotgun (WGS) entry which is preliminary data.</text>
</comment>
<evidence type="ECO:0000259" key="6">
    <source>
        <dbReference type="Pfam" id="PF00441"/>
    </source>
</evidence>
<dbReference type="PANTHER" id="PTHR43884:SF20">
    <property type="entry name" value="ACYL-COA DEHYDROGENASE FADE28"/>
    <property type="match status" value="1"/>
</dbReference>
<dbReference type="Gene3D" id="1.10.540.10">
    <property type="entry name" value="Acyl-CoA dehydrogenase/oxidase, N-terminal domain"/>
    <property type="match status" value="1"/>
</dbReference>
<proteinExistence type="inferred from homology"/>